<protein>
    <submittedName>
        <fullName evidence="1">Uncharacterized protein</fullName>
    </submittedName>
</protein>
<accession>A0A5B7G5R2</accession>
<name>A0A5B7G5R2_PORTR</name>
<dbReference type="EMBL" id="VSRR010011148">
    <property type="protein sequence ID" value="MPC52786.1"/>
    <property type="molecule type" value="Genomic_DNA"/>
</dbReference>
<reference evidence="1 2" key="1">
    <citation type="submission" date="2019-05" db="EMBL/GenBank/DDBJ databases">
        <title>Another draft genome of Portunus trituberculatus and its Hox gene families provides insights of decapod evolution.</title>
        <authorList>
            <person name="Jeong J.-H."/>
            <person name="Song I."/>
            <person name="Kim S."/>
            <person name="Choi T."/>
            <person name="Kim D."/>
            <person name="Ryu S."/>
            <person name="Kim W."/>
        </authorList>
    </citation>
    <scope>NUCLEOTIDE SEQUENCE [LARGE SCALE GENOMIC DNA]</scope>
    <source>
        <tissue evidence="1">Muscle</tissue>
    </source>
</reference>
<sequence length="86" mass="9310">MHSTVTPILSFHSFFVSASYTLFSSQSTLGCLALSSLTVPLSLPLSLYLPNSDTLTDSATPRPAPQSNTTTHHIFQCHISPKVTLF</sequence>
<gene>
    <name evidence="1" type="ORF">E2C01_046664</name>
</gene>
<organism evidence="1 2">
    <name type="scientific">Portunus trituberculatus</name>
    <name type="common">Swimming crab</name>
    <name type="synonym">Neptunus trituberculatus</name>
    <dbReference type="NCBI Taxonomy" id="210409"/>
    <lineage>
        <taxon>Eukaryota</taxon>
        <taxon>Metazoa</taxon>
        <taxon>Ecdysozoa</taxon>
        <taxon>Arthropoda</taxon>
        <taxon>Crustacea</taxon>
        <taxon>Multicrustacea</taxon>
        <taxon>Malacostraca</taxon>
        <taxon>Eumalacostraca</taxon>
        <taxon>Eucarida</taxon>
        <taxon>Decapoda</taxon>
        <taxon>Pleocyemata</taxon>
        <taxon>Brachyura</taxon>
        <taxon>Eubrachyura</taxon>
        <taxon>Portunoidea</taxon>
        <taxon>Portunidae</taxon>
        <taxon>Portuninae</taxon>
        <taxon>Portunus</taxon>
    </lineage>
</organism>
<dbReference type="AlphaFoldDB" id="A0A5B7G5R2"/>
<proteinExistence type="predicted"/>
<keyword evidence="2" id="KW-1185">Reference proteome</keyword>
<dbReference type="Proteomes" id="UP000324222">
    <property type="component" value="Unassembled WGS sequence"/>
</dbReference>
<comment type="caution">
    <text evidence="1">The sequence shown here is derived from an EMBL/GenBank/DDBJ whole genome shotgun (WGS) entry which is preliminary data.</text>
</comment>
<evidence type="ECO:0000313" key="1">
    <source>
        <dbReference type="EMBL" id="MPC52786.1"/>
    </source>
</evidence>
<evidence type="ECO:0000313" key="2">
    <source>
        <dbReference type="Proteomes" id="UP000324222"/>
    </source>
</evidence>